<sequence>MAIASTCKNGKKYLQLSAQGSGKPSFPQLGEHDQLIMRRQHSGESMSKTLVYFLSGIVLLVVAVVYWPIVHANFVWDDWQSFRDYPWLTQGDQWKHAIFRGFNFWTYYFRPLVVAFFALQVHQFGSTPGPMHVVSLAIHVVNTALVGTLAWQLTTDTPLPFKGRTWVVPLCMALYGLHPALIEPVAWIGCQFDLILTMLMLIGLISNISIRQQVIRAVSLTIFFFLAACAKESAISFPLLVLVCDWILIKQAGKQPTASALRVLIYRNGLAYAGMFLSGCAYVIFRHWALGSIAGGLKFDSISLFSRLQEACFVYLHYWKIILWPTADLSPIHPVSIAIFDTWSLVSFAMAGAALGIPAFGVYAGIKHASPLGLIILAVTVALLPVVHIIPGHFELSLYHERYATMAIAVMCAMLPLLYRPLRLPSYHAKSAVLLGSMTAASLWLALSIVTIRLTLPLWSNDVTLWRWALAKNPEASQAKSSLLLAYIKYRDFDAATKLADAELSDPTPCFSCMVGIAQFATANDDISRATLALQRMRSSAFLAKEKGQLQVYYLLSGRLLMQENKLDAAERTVRMGIAVDPANQKAKELLEEILARKGQPGSPQ</sequence>
<keyword evidence="1" id="KW-0677">Repeat</keyword>
<name>A0A370X8I5_9GAMM</name>
<organism evidence="4 5">
    <name type="scientific">Dyella monticola</name>
    <dbReference type="NCBI Taxonomy" id="1927958"/>
    <lineage>
        <taxon>Bacteria</taxon>
        <taxon>Pseudomonadati</taxon>
        <taxon>Pseudomonadota</taxon>
        <taxon>Gammaproteobacteria</taxon>
        <taxon>Lysobacterales</taxon>
        <taxon>Rhodanobacteraceae</taxon>
        <taxon>Dyella</taxon>
    </lineage>
</organism>
<keyword evidence="3" id="KW-0812">Transmembrane</keyword>
<accession>A0A370X8I5</accession>
<protein>
    <recommendedName>
        <fullName evidence="6">Tetratricopeptide repeat protein</fullName>
    </recommendedName>
</protein>
<feature type="transmembrane region" description="Helical" evidence="3">
    <location>
        <begin position="343"/>
        <end position="365"/>
    </location>
</feature>
<feature type="transmembrane region" description="Helical" evidence="3">
    <location>
        <begin position="165"/>
        <end position="182"/>
    </location>
</feature>
<feature type="transmembrane region" description="Helical" evidence="3">
    <location>
        <begin position="133"/>
        <end position="153"/>
    </location>
</feature>
<feature type="transmembrane region" description="Helical" evidence="3">
    <location>
        <begin position="49"/>
        <end position="69"/>
    </location>
</feature>
<feature type="transmembrane region" description="Helical" evidence="3">
    <location>
        <begin position="222"/>
        <end position="249"/>
    </location>
</feature>
<keyword evidence="5" id="KW-1185">Reference proteome</keyword>
<dbReference type="Proteomes" id="UP000254258">
    <property type="component" value="Unassembled WGS sequence"/>
</dbReference>
<keyword evidence="3" id="KW-0472">Membrane</keyword>
<dbReference type="PANTHER" id="PTHR44227:SF3">
    <property type="entry name" value="PROTEIN O-MANNOSYL-TRANSFERASE TMTC4"/>
    <property type="match status" value="1"/>
</dbReference>
<evidence type="ECO:0000313" key="4">
    <source>
        <dbReference type="EMBL" id="RDS84535.1"/>
    </source>
</evidence>
<dbReference type="Gene3D" id="1.25.40.10">
    <property type="entry name" value="Tetratricopeptide repeat domain"/>
    <property type="match status" value="1"/>
</dbReference>
<evidence type="ECO:0000313" key="5">
    <source>
        <dbReference type="Proteomes" id="UP000254258"/>
    </source>
</evidence>
<keyword evidence="2" id="KW-0802">TPR repeat</keyword>
<dbReference type="EMBL" id="QRBE01000001">
    <property type="protein sequence ID" value="RDS84535.1"/>
    <property type="molecule type" value="Genomic_DNA"/>
</dbReference>
<comment type="caution">
    <text evidence="4">The sequence shown here is derived from an EMBL/GenBank/DDBJ whole genome shotgun (WGS) entry which is preliminary data.</text>
</comment>
<dbReference type="InterPro" id="IPR011990">
    <property type="entry name" value="TPR-like_helical_dom_sf"/>
</dbReference>
<feature type="transmembrane region" description="Helical" evidence="3">
    <location>
        <begin position="431"/>
        <end position="452"/>
    </location>
</feature>
<dbReference type="InterPro" id="IPR052346">
    <property type="entry name" value="O-mannosyl-transferase_TMTC"/>
</dbReference>
<feature type="transmembrane region" description="Helical" evidence="3">
    <location>
        <begin position="372"/>
        <end position="390"/>
    </location>
</feature>
<reference evidence="4 5" key="1">
    <citation type="submission" date="2018-07" db="EMBL/GenBank/DDBJ databases">
        <title>Dyella monticola sp. nov. and Dyella psychrodurans sp. nov. isolated from monsoon evergreen broad-leaved forest soil of Dinghu Mountain, China.</title>
        <authorList>
            <person name="Gao Z."/>
            <person name="Qiu L."/>
        </authorList>
    </citation>
    <scope>NUCLEOTIDE SEQUENCE [LARGE SCALE GENOMIC DNA]</scope>
    <source>
        <strain evidence="4 5">4G-K06</strain>
    </source>
</reference>
<evidence type="ECO:0000256" key="3">
    <source>
        <dbReference type="SAM" id="Phobius"/>
    </source>
</evidence>
<feature type="transmembrane region" description="Helical" evidence="3">
    <location>
        <begin position="194"/>
        <end position="210"/>
    </location>
</feature>
<feature type="transmembrane region" description="Helical" evidence="3">
    <location>
        <begin position="270"/>
        <end position="289"/>
    </location>
</feature>
<keyword evidence="3" id="KW-1133">Transmembrane helix</keyword>
<dbReference type="PANTHER" id="PTHR44227">
    <property type="match status" value="1"/>
</dbReference>
<feature type="transmembrane region" description="Helical" evidence="3">
    <location>
        <begin position="104"/>
        <end position="121"/>
    </location>
</feature>
<proteinExistence type="predicted"/>
<evidence type="ECO:0000256" key="2">
    <source>
        <dbReference type="ARBA" id="ARBA00022803"/>
    </source>
</evidence>
<dbReference type="AlphaFoldDB" id="A0A370X8I5"/>
<evidence type="ECO:0008006" key="6">
    <source>
        <dbReference type="Google" id="ProtNLM"/>
    </source>
</evidence>
<evidence type="ECO:0000256" key="1">
    <source>
        <dbReference type="ARBA" id="ARBA00022737"/>
    </source>
</evidence>
<gene>
    <name evidence="4" type="ORF">DWU98_00740</name>
</gene>
<feature type="transmembrane region" description="Helical" evidence="3">
    <location>
        <begin position="402"/>
        <end position="419"/>
    </location>
</feature>
<dbReference type="SUPFAM" id="SSF48452">
    <property type="entry name" value="TPR-like"/>
    <property type="match status" value="1"/>
</dbReference>